<protein>
    <submittedName>
        <fullName evidence="6">Putative sporulation protein YtaF</fullName>
    </submittedName>
</protein>
<name>A0A4R2RZ32_9FIRM</name>
<feature type="transmembrane region" description="Helical" evidence="5">
    <location>
        <begin position="205"/>
        <end position="223"/>
    </location>
</feature>
<feature type="transmembrane region" description="Helical" evidence="5">
    <location>
        <begin position="173"/>
        <end position="193"/>
    </location>
</feature>
<proteinExistence type="predicted"/>
<evidence type="ECO:0000313" key="7">
    <source>
        <dbReference type="Proteomes" id="UP000294813"/>
    </source>
</evidence>
<accession>A0A4R2RZ32</accession>
<evidence type="ECO:0000256" key="3">
    <source>
        <dbReference type="ARBA" id="ARBA00022989"/>
    </source>
</evidence>
<evidence type="ECO:0000256" key="5">
    <source>
        <dbReference type="SAM" id="Phobius"/>
    </source>
</evidence>
<feature type="transmembrane region" description="Helical" evidence="5">
    <location>
        <begin position="35"/>
        <end position="53"/>
    </location>
</feature>
<dbReference type="OrthoDB" id="1679205at2"/>
<evidence type="ECO:0000313" key="6">
    <source>
        <dbReference type="EMBL" id="TCP68893.1"/>
    </source>
</evidence>
<gene>
    <name evidence="6" type="ORF">EDD73_10159</name>
</gene>
<dbReference type="InterPro" id="IPR014205">
    <property type="entry name" value="Spore_YtaF"/>
</dbReference>
<dbReference type="PANTHER" id="PTHR35529">
    <property type="entry name" value="MANGANESE EFFLUX PUMP MNTP-RELATED"/>
    <property type="match status" value="1"/>
</dbReference>
<comment type="caution">
    <text evidence="6">The sequence shown here is derived from an EMBL/GenBank/DDBJ whole genome shotgun (WGS) entry which is preliminary data.</text>
</comment>
<dbReference type="InterPro" id="IPR003810">
    <property type="entry name" value="Mntp/YtaF"/>
</dbReference>
<dbReference type="RefSeq" id="WP_131917648.1">
    <property type="nucleotide sequence ID" value="NZ_JAOQNU010000001.1"/>
</dbReference>
<keyword evidence="7" id="KW-1185">Reference proteome</keyword>
<dbReference type="AlphaFoldDB" id="A0A4R2RZ32"/>
<keyword evidence="4 5" id="KW-0472">Membrane</keyword>
<organism evidence="6 7">
    <name type="scientific">Heliophilum fasciatum</name>
    <dbReference type="NCBI Taxonomy" id="35700"/>
    <lineage>
        <taxon>Bacteria</taxon>
        <taxon>Bacillati</taxon>
        <taxon>Bacillota</taxon>
        <taxon>Clostridia</taxon>
        <taxon>Eubacteriales</taxon>
        <taxon>Heliobacteriaceae</taxon>
        <taxon>Heliophilum</taxon>
    </lineage>
</organism>
<feature type="transmembrane region" description="Helical" evidence="5">
    <location>
        <begin position="65"/>
        <end position="86"/>
    </location>
</feature>
<dbReference type="Pfam" id="PF02659">
    <property type="entry name" value="Mntp"/>
    <property type="match status" value="2"/>
</dbReference>
<dbReference type="EMBL" id="SLXT01000001">
    <property type="protein sequence ID" value="TCP68893.1"/>
    <property type="molecule type" value="Genomic_DNA"/>
</dbReference>
<dbReference type="NCBIfam" id="TIGR02840">
    <property type="entry name" value="spore_YtaF"/>
    <property type="match status" value="1"/>
</dbReference>
<sequence length="224" mass="23723">MSLWSLWGLAIALSLDGFSAGVAYGAKRIRVPLSALLIICFCSSGAMLIALLLGRSLADWLQTDWLTKVGGILLVTLGIFQIYQAIKAGDNAAKVKEITKPVMDGGEGPVQPVWAISLPPFGLVIQVLREPTSADLDASGEIGPWEAFLLGLALNIDATAAGFGMALATNHGWLLPLAVGVMQLLFVTTGLGIGRSYARRWNPLWMTYLAAAILCSLGLSKIVT</sequence>
<keyword evidence="2 5" id="KW-0812">Transmembrane</keyword>
<reference evidence="6 7" key="1">
    <citation type="submission" date="2019-03" db="EMBL/GenBank/DDBJ databases">
        <title>Genomic Encyclopedia of Type Strains, Phase IV (KMG-IV): sequencing the most valuable type-strain genomes for metagenomic binning, comparative biology and taxonomic classification.</title>
        <authorList>
            <person name="Goeker M."/>
        </authorList>
    </citation>
    <scope>NUCLEOTIDE SEQUENCE [LARGE SCALE GENOMIC DNA]</scope>
    <source>
        <strain evidence="6 7">DSM 11170</strain>
    </source>
</reference>
<evidence type="ECO:0000256" key="4">
    <source>
        <dbReference type="ARBA" id="ARBA00023136"/>
    </source>
</evidence>
<keyword evidence="1" id="KW-1003">Cell membrane</keyword>
<dbReference type="PANTHER" id="PTHR35529:SF2">
    <property type="entry name" value="SPORULATION PROTEIN YTAF-RELATED"/>
    <property type="match status" value="1"/>
</dbReference>
<keyword evidence="3 5" id="KW-1133">Transmembrane helix</keyword>
<dbReference type="Proteomes" id="UP000294813">
    <property type="component" value="Unassembled WGS sequence"/>
</dbReference>
<evidence type="ECO:0000256" key="1">
    <source>
        <dbReference type="ARBA" id="ARBA00022475"/>
    </source>
</evidence>
<evidence type="ECO:0000256" key="2">
    <source>
        <dbReference type="ARBA" id="ARBA00022692"/>
    </source>
</evidence>